<dbReference type="GO" id="GO:0016874">
    <property type="term" value="F:ligase activity"/>
    <property type="evidence" value="ECO:0007669"/>
    <property type="project" value="UniProtKB-KW"/>
</dbReference>
<dbReference type="EMBL" id="CP016170">
    <property type="protein sequence ID" value="ANN67398.1"/>
    <property type="molecule type" value="Genomic_DNA"/>
</dbReference>
<sequence length="91" mass="9321">MHGEYKVPGGKLVVADVQVDGGALAQVSISGDFFLEPPEALAEIDRALTGLSAQATEAEIALAVALALPRGTEMFGFSPEAVAVAVRRALA</sequence>
<dbReference type="KEGG" id="bbro:BAU06_14800"/>
<organism evidence="2 4">
    <name type="scientific">Bordetella bronchialis</name>
    <dbReference type="NCBI Taxonomy" id="463025"/>
    <lineage>
        <taxon>Bacteria</taxon>
        <taxon>Pseudomonadati</taxon>
        <taxon>Pseudomonadota</taxon>
        <taxon>Betaproteobacteria</taxon>
        <taxon>Burkholderiales</taxon>
        <taxon>Alcaligenaceae</taxon>
        <taxon>Bordetella</taxon>
    </lineage>
</organism>
<evidence type="ECO:0000313" key="4">
    <source>
        <dbReference type="Proteomes" id="UP000092213"/>
    </source>
</evidence>
<keyword evidence="3" id="KW-1185">Reference proteome</keyword>
<keyword evidence="2" id="KW-0436">Ligase</keyword>
<dbReference type="STRING" id="463025.BAU08_15030"/>
<dbReference type="RefSeq" id="WP_066350562.1">
    <property type="nucleotide sequence ID" value="NZ_CBCSFJ010000006.1"/>
</dbReference>
<dbReference type="Proteomes" id="UP000092213">
    <property type="component" value="Chromosome"/>
</dbReference>
<dbReference type="Proteomes" id="UP000091897">
    <property type="component" value="Chromosome"/>
</dbReference>
<dbReference type="OrthoDB" id="165281at2"/>
<reference evidence="3 4" key="1">
    <citation type="submission" date="2016-06" db="EMBL/GenBank/DDBJ databases">
        <title>Complete genome sequences of Bordetella bronchialis and Bordetella flabilis.</title>
        <authorList>
            <person name="LiPuma J.J."/>
            <person name="Spilker T."/>
        </authorList>
    </citation>
    <scope>NUCLEOTIDE SEQUENCE [LARGE SCALE GENOMIC DNA]</scope>
    <source>
        <strain evidence="2 4">AU17976</strain>
        <strain evidence="1 3">AU3182</strain>
    </source>
</reference>
<evidence type="ECO:0000313" key="3">
    <source>
        <dbReference type="Proteomes" id="UP000091897"/>
    </source>
</evidence>
<gene>
    <name evidence="1" type="ORF">BAU06_14800</name>
    <name evidence="2" type="ORF">BAU08_15030</name>
</gene>
<name>A0A193FJI5_9BORD</name>
<evidence type="ECO:0000313" key="2">
    <source>
        <dbReference type="EMBL" id="ANN72488.1"/>
    </source>
</evidence>
<dbReference type="EMBL" id="CP016171">
    <property type="protein sequence ID" value="ANN72488.1"/>
    <property type="molecule type" value="Genomic_DNA"/>
</dbReference>
<dbReference type="Gene3D" id="3.30.390.50">
    <property type="entry name" value="CO dehydrogenase flavoprotein, C-terminal domain"/>
    <property type="match status" value="1"/>
</dbReference>
<protein>
    <submittedName>
        <fullName evidence="2">Biotin--protein ligase</fullName>
    </submittedName>
</protein>
<dbReference type="AlphaFoldDB" id="A0A193FJI5"/>
<accession>A0A193FJI5</accession>
<proteinExistence type="predicted"/>
<evidence type="ECO:0000313" key="1">
    <source>
        <dbReference type="EMBL" id="ANN67398.1"/>
    </source>
</evidence>